<evidence type="ECO:0000256" key="3">
    <source>
        <dbReference type="ARBA" id="ARBA00023125"/>
    </source>
</evidence>
<protein>
    <submittedName>
        <fullName evidence="8">Site-specific integrase</fullName>
    </submittedName>
</protein>
<keyword evidence="9" id="KW-1185">Reference proteome</keyword>
<dbReference type="Pfam" id="PF14657">
    <property type="entry name" value="Arm-DNA-bind_4"/>
    <property type="match status" value="1"/>
</dbReference>
<sequence length="386" mass="44355">MRGHVRKRGKKWCFVLDIGRDPETGKRKQKWFSGFNTKKEAEKEMVNKMNELEKGTFISSSKLTFSEYLDNWLQDYAKGSVGPTTFQLYSTLIRTHIIPSLGAITLEQLQAPHIQRFYNNMLEKGRIDGNGGVSPAYIQRIHSVLRRSLGHAVKWQLLTRNVALLTEPPKVRKKEITTFEIEEVKQFLTHSKDDRLYIAFVFAITTGLRRGEILGLRWKDINMETNTASIRKNLVLVKGKPTLQEPKTNGSVRLITLPSMIMQVLKDHKKVQNQEKSQAGEAYQDNGLIIATSFGTPVDPTNLVRSFKRILKASDLPNIRFHDLRHTHATLMLKQGEHPKIVSERLGHSNTRITMDIYSHVLPNMQQEAVDRFEKMLLRDGENEKI</sequence>
<feature type="domain" description="Tyr recombinase" evidence="6">
    <location>
        <begin position="174"/>
        <end position="371"/>
    </location>
</feature>
<gene>
    <name evidence="8" type="ORF">IC620_02640</name>
</gene>
<dbReference type="EMBL" id="JACXAH010000002">
    <property type="protein sequence ID" value="MBD1371250.1"/>
    <property type="molecule type" value="Genomic_DNA"/>
</dbReference>
<dbReference type="PANTHER" id="PTHR30349:SF41">
    <property type="entry name" value="INTEGRASE_RECOMBINASE PROTEIN MJ0367-RELATED"/>
    <property type="match status" value="1"/>
</dbReference>
<evidence type="ECO:0000256" key="4">
    <source>
        <dbReference type="ARBA" id="ARBA00023172"/>
    </source>
</evidence>
<dbReference type="InterPro" id="IPR011010">
    <property type="entry name" value="DNA_brk_join_enz"/>
</dbReference>
<dbReference type="Pfam" id="PF14659">
    <property type="entry name" value="Phage_int_SAM_3"/>
    <property type="match status" value="1"/>
</dbReference>
<evidence type="ECO:0000259" key="6">
    <source>
        <dbReference type="PROSITE" id="PS51898"/>
    </source>
</evidence>
<dbReference type="InterPro" id="IPR002104">
    <property type="entry name" value="Integrase_catalytic"/>
</dbReference>
<dbReference type="Gene3D" id="1.10.443.10">
    <property type="entry name" value="Intergrase catalytic core"/>
    <property type="match status" value="1"/>
</dbReference>
<organism evidence="8 9">
    <name type="scientific">Polycladospora coralii</name>
    <dbReference type="NCBI Taxonomy" id="2771432"/>
    <lineage>
        <taxon>Bacteria</taxon>
        <taxon>Bacillati</taxon>
        <taxon>Bacillota</taxon>
        <taxon>Bacilli</taxon>
        <taxon>Bacillales</taxon>
        <taxon>Thermoactinomycetaceae</taxon>
        <taxon>Polycladospora</taxon>
    </lineage>
</organism>
<evidence type="ECO:0000313" key="9">
    <source>
        <dbReference type="Proteomes" id="UP000661691"/>
    </source>
</evidence>
<comment type="caution">
    <text evidence="8">The sequence shown here is derived from an EMBL/GenBank/DDBJ whole genome shotgun (WGS) entry which is preliminary data.</text>
</comment>
<keyword evidence="3 5" id="KW-0238">DNA-binding</keyword>
<keyword evidence="4" id="KW-0233">DNA recombination</keyword>
<accession>A0A926RSI1</accession>
<dbReference type="Pfam" id="PF00589">
    <property type="entry name" value="Phage_integrase"/>
    <property type="match status" value="1"/>
</dbReference>
<evidence type="ECO:0000313" key="8">
    <source>
        <dbReference type="EMBL" id="MBD1371250.1"/>
    </source>
</evidence>
<evidence type="ECO:0000259" key="7">
    <source>
        <dbReference type="PROSITE" id="PS51900"/>
    </source>
</evidence>
<dbReference type="PANTHER" id="PTHR30349">
    <property type="entry name" value="PHAGE INTEGRASE-RELATED"/>
    <property type="match status" value="1"/>
</dbReference>
<dbReference type="AlphaFoldDB" id="A0A926RSI1"/>
<dbReference type="RefSeq" id="WP_191141436.1">
    <property type="nucleotide sequence ID" value="NZ_JACXAH010000002.1"/>
</dbReference>
<evidence type="ECO:0000256" key="2">
    <source>
        <dbReference type="ARBA" id="ARBA00022908"/>
    </source>
</evidence>
<dbReference type="InterPro" id="IPR004107">
    <property type="entry name" value="Integrase_SAM-like_N"/>
</dbReference>
<dbReference type="Gene3D" id="1.10.150.130">
    <property type="match status" value="1"/>
</dbReference>
<dbReference type="PROSITE" id="PS51898">
    <property type="entry name" value="TYR_RECOMBINASE"/>
    <property type="match status" value="1"/>
</dbReference>
<proteinExistence type="inferred from homology"/>
<comment type="similarity">
    <text evidence="1">Belongs to the 'phage' integrase family.</text>
</comment>
<name>A0A926RSI1_9BACL</name>
<evidence type="ECO:0000256" key="1">
    <source>
        <dbReference type="ARBA" id="ARBA00008857"/>
    </source>
</evidence>
<dbReference type="GO" id="GO:0015074">
    <property type="term" value="P:DNA integration"/>
    <property type="evidence" value="ECO:0007669"/>
    <property type="project" value="UniProtKB-KW"/>
</dbReference>
<dbReference type="InterPro" id="IPR050090">
    <property type="entry name" value="Tyrosine_recombinase_XerCD"/>
</dbReference>
<dbReference type="PROSITE" id="PS51900">
    <property type="entry name" value="CB"/>
    <property type="match status" value="1"/>
</dbReference>
<dbReference type="InterPro" id="IPR013762">
    <property type="entry name" value="Integrase-like_cat_sf"/>
</dbReference>
<keyword evidence="2" id="KW-0229">DNA integration</keyword>
<dbReference type="CDD" id="cd01189">
    <property type="entry name" value="INT_ICEBs1_C_like"/>
    <property type="match status" value="1"/>
</dbReference>
<dbReference type="SUPFAM" id="SSF56349">
    <property type="entry name" value="DNA breaking-rejoining enzymes"/>
    <property type="match status" value="1"/>
</dbReference>
<dbReference type="GO" id="GO:0003677">
    <property type="term" value="F:DNA binding"/>
    <property type="evidence" value="ECO:0007669"/>
    <property type="project" value="UniProtKB-UniRule"/>
</dbReference>
<dbReference type="Proteomes" id="UP000661691">
    <property type="component" value="Unassembled WGS sequence"/>
</dbReference>
<dbReference type="InterPro" id="IPR028259">
    <property type="entry name" value="AP2-like_int_N"/>
</dbReference>
<dbReference type="InterPro" id="IPR010998">
    <property type="entry name" value="Integrase_recombinase_N"/>
</dbReference>
<reference evidence="8" key="1">
    <citation type="submission" date="2020-09" db="EMBL/GenBank/DDBJ databases">
        <title>A novel bacterium of genus Hazenella, isolated from South China Sea.</title>
        <authorList>
            <person name="Huang H."/>
            <person name="Mo K."/>
            <person name="Hu Y."/>
        </authorList>
    </citation>
    <scope>NUCLEOTIDE SEQUENCE</scope>
    <source>
        <strain evidence="8">IB182357</strain>
    </source>
</reference>
<dbReference type="GO" id="GO:0006310">
    <property type="term" value="P:DNA recombination"/>
    <property type="evidence" value="ECO:0007669"/>
    <property type="project" value="UniProtKB-KW"/>
</dbReference>
<evidence type="ECO:0000256" key="5">
    <source>
        <dbReference type="PROSITE-ProRule" id="PRU01248"/>
    </source>
</evidence>
<dbReference type="InterPro" id="IPR044068">
    <property type="entry name" value="CB"/>
</dbReference>
<feature type="domain" description="Core-binding (CB)" evidence="7">
    <location>
        <begin position="63"/>
        <end position="153"/>
    </location>
</feature>